<dbReference type="AlphaFoldDB" id="A0A1R3WV78"/>
<organism evidence="4 5">
    <name type="scientific">Pontibaca methylaminivorans</name>
    <dbReference type="NCBI Taxonomy" id="515897"/>
    <lineage>
        <taxon>Bacteria</taxon>
        <taxon>Pseudomonadati</taxon>
        <taxon>Pseudomonadota</taxon>
        <taxon>Alphaproteobacteria</taxon>
        <taxon>Rhodobacterales</taxon>
        <taxon>Roseobacteraceae</taxon>
        <taxon>Pontibaca</taxon>
    </lineage>
</organism>
<name>A0A1R3WV78_9RHOB</name>
<dbReference type="RefSeq" id="WP_076649269.1">
    <property type="nucleotide sequence ID" value="NZ_FTPS01000001.1"/>
</dbReference>
<evidence type="ECO:0000313" key="4">
    <source>
        <dbReference type="EMBL" id="SIT81932.1"/>
    </source>
</evidence>
<dbReference type="OrthoDB" id="9798496at2"/>
<gene>
    <name evidence="4" type="ORF">SAMN05421849_1581</name>
</gene>
<sequence length="217" mass="23218">MTDFAERRNVMVDTQVRPSDVTRFGIISAMLEMPRELFVPISRREAAYVGENLHLGGGRVLLEPRTFAKMLEALALGPADLVLDLGCGYGYSSAVAARLAQAVVGVESNEEMAGEAPEILAETGADNVVIQQANLAEGAPEHGPYDAIMIQGAVEQVPGPIAEQLKEGGRIVCLFMEGALGTVRLGIKSGGILAWRHEFNATAPVIEGFEKPREFAL</sequence>
<dbReference type="InterPro" id="IPR029063">
    <property type="entry name" value="SAM-dependent_MTases_sf"/>
</dbReference>
<proteinExistence type="inferred from homology"/>
<comment type="similarity">
    <text evidence="1">Belongs to the methyltransferase superfamily. L-isoaspartyl/D-aspartyl protein methyltransferase family.</text>
</comment>
<protein>
    <recommendedName>
        <fullName evidence="2">Protein-L-isoaspartate O-methyltransferase</fullName>
    </recommendedName>
    <alternativeName>
        <fullName evidence="3">Protein L-isoaspartyl methyltransferase</fullName>
    </alternativeName>
</protein>
<dbReference type="GO" id="GO:0004719">
    <property type="term" value="F:protein-L-isoaspartate (D-aspartate) O-methyltransferase activity"/>
    <property type="evidence" value="ECO:0007669"/>
    <property type="project" value="InterPro"/>
</dbReference>
<keyword evidence="4" id="KW-0489">Methyltransferase</keyword>
<dbReference type="Proteomes" id="UP000192455">
    <property type="component" value="Unassembled WGS sequence"/>
</dbReference>
<dbReference type="STRING" id="515897.SAMN05421849_1581"/>
<keyword evidence="4" id="KW-0808">Transferase</keyword>
<dbReference type="SUPFAM" id="SSF53335">
    <property type="entry name" value="S-adenosyl-L-methionine-dependent methyltransferases"/>
    <property type="match status" value="1"/>
</dbReference>
<dbReference type="GO" id="GO:0005737">
    <property type="term" value="C:cytoplasm"/>
    <property type="evidence" value="ECO:0007669"/>
    <property type="project" value="TreeGrafter"/>
</dbReference>
<dbReference type="InterPro" id="IPR000682">
    <property type="entry name" value="PCMT"/>
</dbReference>
<evidence type="ECO:0000256" key="3">
    <source>
        <dbReference type="ARBA" id="ARBA00030757"/>
    </source>
</evidence>
<dbReference type="GO" id="GO:0032259">
    <property type="term" value="P:methylation"/>
    <property type="evidence" value="ECO:0007669"/>
    <property type="project" value="UniProtKB-KW"/>
</dbReference>
<evidence type="ECO:0000256" key="1">
    <source>
        <dbReference type="ARBA" id="ARBA00005369"/>
    </source>
</evidence>
<keyword evidence="5" id="KW-1185">Reference proteome</keyword>
<evidence type="ECO:0000313" key="5">
    <source>
        <dbReference type="Proteomes" id="UP000192455"/>
    </source>
</evidence>
<accession>A0A1R3WV78</accession>
<dbReference type="PANTHER" id="PTHR11579:SF18">
    <property type="entry name" value="PROTEIN-L-ISOASPARTATE O-METHYLTRANSFERASE"/>
    <property type="match status" value="1"/>
</dbReference>
<dbReference type="CDD" id="cd02440">
    <property type="entry name" value="AdoMet_MTases"/>
    <property type="match status" value="1"/>
</dbReference>
<reference evidence="4 5" key="1">
    <citation type="submission" date="2017-01" db="EMBL/GenBank/DDBJ databases">
        <authorList>
            <person name="Mah S.A."/>
            <person name="Swanson W.J."/>
            <person name="Moy G.W."/>
            <person name="Vacquier V.D."/>
        </authorList>
    </citation>
    <scope>NUCLEOTIDE SEQUENCE [LARGE SCALE GENOMIC DNA]</scope>
    <source>
        <strain evidence="4 5">DSM 21219</strain>
    </source>
</reference>
<dbReference type="Gene3D" id="3.40.50.150">
    <property type="entry name" value="Vaccinia Virus protein VP39"/>
    <property type="match status" value="1"/>
</dbReference>
<dbReference type="PANTHER" id="PTHR11579">
    <property type="entry name" value="PROTEIN-L-ISOASPARTATE O-METHYLTRANSFERASE"/>
    <property type="match status" value="1"/>
</dbReference>
<dbReference type="EMBL" id="FTPS01000001">
    <property type="protein sequence ID" value="SIT81932.1"/>
    <property type="molecule type" value="Genomic_DNA"/>
</dbReference>
<evidence type="ECO:0000256" key="2">
    <source>
        <dbReference type="ARBA" id="ARBA00013346"/>
    </source>
</evidence>
<dbReference type="Pfam" id="PF01135">
    <property type="entry name" value="PCMT"/>
    <property type="match status" value="1"/>
</dbReference>